<dbReference type="EMBL" id="AP022314">
    <property type="protein sequence ID" value="BBU22171.1"/>
    <property type="molecule type" value="Genomic_DNA"/>
</dbReference>
<protein>
    <recommendedName>
        <fullName evidence="3">Bacteriophage protein</fullName>
    </recommendedName>
</protein>
<accession>A0AAD1GZL2</accession>
<evidence type="ECO:0000313" key="1">
    <source>
        <dbReference type="EMBL" id="BBU22171.1"/>
    </source>
</evidence>
<dbReference type="KEGG" id="mxe:MYXE_19610"/>
<name>A0AAD1GZL2_MYCXE</name>
<dbReference type="Proteomes" id="UP000464624">
    <property type="component" value="Chromosome"/>
</dbReference>
<proteinExistence type="predicted"/>
<sequence>MTEQPPDWALSVPPTDAVHARQTGTEWTRPFTQQQLLEIGGQLVEQFLAKVVQAVVGVFIPGDRGAAFEQLRQWAQGVPILSDIVEAITGVVNGDLSDLSEWARKIPILSDLVELITGQEDGDENDLGTFFLNIRKFLANVNFLDPNFNLLAAANQFLSSILSPAGALTSLTDLPAHLFGNLAPGASDNVAPPFNADTIDGMGLWSWNATQGAIETVGDGTLRQLLGVPFQVAPGQKLTAGVSAQWQSVTASGPALGVFINVYDINDDFIATVPGQTMQDGSSPNLVTNPAANSSGFQALSNQFDIPAGARFARMLFEVKPSVAAGTVRFKAPVLQLPKRIDAGLLGNVENIDQLLATSIEGFQGLENLLTTLTRTFDGLGSAFKLDPLSGVTPPLLFGLAQQTAQNAQLAIDNAIQALQTLGIRTNKPGQHRSRQDI</sequence>
<dbReference type="AlphaFoldDB" id="A0AAD1GZL2"/>
<evidence type="ECO:0000313" key="2">
    <source>
        <dbReference type="Proteomes" id="UP000464624"/>
    </source>
</evidence>
<evidence type="ECO:0008006" key="3">
    <source>
        <dbReference type="Google" id="ProtNLM"/>
    </source>
</evidence>
<gene>
    <name evidence="1" type="ORF">MYXE_19610</name>
</gene>
<organism evidence="1 2">
    <name type="scientific">Mycobacterium xenopi</name>
    <dbReference type="NCBI Taxonomy" id="1789"/>
    <lineage>
        <taxon>Bacteria</taxon>
        <taxon>Bacillati</taxon>
        <taxon>Actinomycetota</taxon>
        <taxon>Actinomycetes</taxon>
        <taxon>Mycobacteriales</taxon>
        <taxon>Mycobacteriaceae</taxon>
        <taxon>Mycobacterium</taxon>
    </lineage>
</organism>
<reference evidence="1 2" key="1">
    <citation type="submission" date="2019-12" db="EMBL/GenBank/DDBJ databases">
        <title>Complete genome sequence of Mycolicibacterium xenopi str. JCM15661T.</title>
        <authorList>
            <person name="Yoshida M."/>
            <person name="Fukano H."/>
            <person name="Asakura T."/>
            <person name="Hoshino Y."/>
        </authorList>
    </citation>
    <scope>NUCLEOTIDE SEQUENCE [LARGE SCALE GENOMIC DNA]</scope>
    <source>
        <strain evidence="1 2">JCM 15661T</strain>
    </source>
</reference>